<gene>
    <name evidence="1" type="ORF">IRJ16_15870</name>
</gene>
<evidence type="ECO:0000313" key="2">
    <source>
        <dbReference type="Proteomes" id="UP000622475"/>
    </source>
</evidence>
<dbReference type="RefSeq" id="WP_194112599.1">
    <property type="nucleotide sequence ID" value="NZ_JADFFL010000006.1"/>
</dbReference>
<protein>
    <recommendedName>
        <fullName evidence="3">Lipocalin-like protein</fullName>
    </recommendedName>
</protein>
<organism evidence="1 2">
    <name type="scientific">Mucilaginibacter myungsuensis</name>
    <dbReference type="NCBI Taxonomy" id="649104"/>
    <lineage>
        <taxon>Bacteria</taxon>
        <taxon>Pseudomonadati</taxon>
        <taxon>Bacteroidota</taxon>
        <taxon>Sphingobacteriia</taxon>
        <taxon>Sphingobacteriales</taxon>
        <taxon>Sphingobacteriaceae</taxon>
        <taxon>Mucilaginibacter</taxon>
    </lineage>
</organism>
<keyword evidence="2" id="KW-1185">Reference proteome</keyword>
<evidence type="ECO:0000313" key="1">
    <source>
        <dbReference type="EMBL" id="MBE9663365.1"/>
    </source>
</evidence>
<evidence type="ECO:0008006" key="3">
    <source>
        <dbReference type="Google" id="ProtNLM"/>
    </source>
</evidence>
<dbReference type="Proteomes" id="UP000622475">
    <property type="component" value="Unassembled WGS sequence"/>
</dbReference>
<reference evidence="1" key="1">
    <citation type="submission" date="2020-10" db="EMBL/GenBank/DDBJ databases">
        <title>Mucilaginibacter mali sp. nov., isolated from rhizosphere soil of apple orchard.</title>
        <authorList>
            <person name="Lee J.-S."/>
            <person name="Kim H.S."/>
            <person name="Kim J.-S."/>
        </authorList>
    </citation>
    <scope>NUCLEOTIDE SEQUENCE</scope>
    <source>
        <strain evidence="1">KCTC 22746</strain>
    </source>
</reference>
<comment type="caution">
    <text evidence="1">The sequence shown here is derived from an EMBL/GenBank/DDBJ whole genome shotgun (WGS) entry which is preliminary data.</text>
</comment>
<proteinExistence type="predicted"/>
<dbReference type="EMBL" id="JADFFL010000006">
    <property type="protein sequence ID" value="MBE9663365.1"/>
    <property type="molecule type" value="Genomic_DNA"/>
</dbReference>
<sequence length="162" mass="17962">MKNLFFIACCALIGLNILGCSKGNPKNTDLTGDKYRKLIVGRWQMFADTTLLTSNGVVVEDSQTGPTDEFYEFSADGSASQYFGTTLQAKITYGIDSKSLTLHFPAVTNNGVTVADAYSLEEPIKMLTETDLILHHDLTFEIDVNGVKQKSRSKQTLHFKKR</sequence>
<name>A0A929PYE5_9SPHI</name>
<dbReference type="AlphaFoldDB" id="A0A929PYE5"/>
<accession>A0A929PYE5</accession>